<gene>
    <name evidence="10" type="ORF">K8V08_06240</name>
</gene>
<dbReference type="NCBIfam" id="TIGR00835">
    <property type="entry name" value="agcS"/>
    <property type="match status" value="1"/>
</dbReference>
<evidence type="ECO:0000256" key="9">
    <source>
        <dbReference type="RuleBase" id="RU363064"/>
    </source>
</evidence>
<feature type="transmembrane region" description="Helical" evidence="9">
    <location>
        <begin position="392"/>
        <end position="413"/>
    </location>
</feature>
<reference evidence="10" key="1">
    <citation type="journal article" date="2021" name="PeerJ">
        <title>Extensive microbial diversity within the chicken gut microbiome revealed by metagenomics and culture.</title>
        <authorList>
            <person name="Gilroy R."/>
            <person name="Ravi A."/>
            <person name="Getino M."/>
            <person name="Pursley I."/>
            <person name="Horton D.L."/>
            <person name="Alikhan N.F."/>
            <person name="Baker D."/>
            <person name="Gharbi K."/>
            <person name="Hall N."/>
            <person name="Watson M."/>
            <person name="Adriaenssens E.M."/>
            <person name="Foster-Nyarko E."/>
            <person name="Jarju S."/>
            <person name="Secka A."/>
            <person name="Antonio M."/>
            <person name="Oren A."/>
            <person name="Chaudhuri R.R."/>
            <person name="La Ragione R."/>
            <person name="Hildebrand F."/>
            <person name="Pallen M.J."/>
        </authorList>
    </citation>
    <scope>NUCLEOTIDE SEQUENCE</scope>
    <source>
        <strain evidence="10">ChiGjej5B5-7349</strain>
    </source>
</reference>
<name>A0A921SNI8_9MICO</name>
<evidence type="ECO:0000256" key="2">
    <source>
        <dbReference type="ARBA" id="ARBA00009261"/>
    </source>
</evidence>
<protein>
    <submittedName>
        <fullName evidence="10">Alanine:cation symporter family protein</fullName>
    </submittedName>
</protein>
<keyword evidence="4 9" id="KW-1003">Cell membrane</keyword>
<feature type="transmembrane region" description="Helical" evidence="9">
    <location>
        <begin position="14"/>
        <end position="32"/>
    </location>
</feature>
<evidence type="ECO:0000256" key="7">
    <source>
        <dbReference type="ARBA" id="ARBA00022989"/>
    </source>
</evidence>
<accession>A0A921SNI8</accession>
<comment type="subcellular location">
    <subcellularLocation>
        <location evidence="1 9">Cell membrane</location>
        <topology evidence="1 9">Multi-pass membrane protein</topology>
    </subcellularLocation>
</comment>
<keyword evidence="6 9" id="KW-0769">Symport</keyword>
<evidence type="ECO:0000256" key="3">
    <source>
        <dbReference type="ARBA" id="ARBA00022448"/>
    </source>
</evidence>
<evidence type="ECO:0000256" key="6">
    <source>
        <dbReference type="ARBA" id="ARBA00022847"/>
    </source>
</evidence>
<feature type="transmembrane region" description="Helical" evidence="9">
    <location>
        <begin position="305"/>
        <end position="324"/>
    </location>
</feature>
<feature type="transmembrane region" description="Helical" evidence="9">
    <location>
        <begin position="212"/>
        <end position="237"/>
    </location>
</feature>
<dbReference type="PANTHER" id="PTHR30330">
    <property type="entry name" value="AGSS FAMILY TRANSPORTER, SODIUM-ALANINE"/>
    <property type="match status" value="1"/>
</dbReference>
<feature type="transmembrane region" description="Helical" evidence="9">
    <location>
        <begin position="98"/>
        <end position="121"/>
    </location>
</feature>
<keyword evidence="3 9" id="KW-0813">Transport</keyword>
<feature type="transmembrane region" description="Helical" evidence="9">
    <location>
        <begin position="68"/>
        <end position="92"/>
    </location>
</feature>
<evidence type="ECO:0000256" key="4">
    <source>
        <dbReference type="ARBA" id="ARBA00022475"/>
    </source>
</evidence>
<evidence type="ECO:0000313" key="10">
    <source>
        <dbReference type="EMBL" id="HJG79992.1"/>
    </source>
</evidence>
<evidence type="ECO:0000313" key="11">
    <source>
        <dbReference type="Proteomes" id="UP000784435"/>
    </source>
</evidence>
<keyword evidence="7 9" id="KW-1133">Transmembrane helix</keyword>
<organism evidence="10 11">
    <name type="scientific">Brevibacterium senegalense</name>
    <dbReference type="NCBI Taxonomy" id="1033736"/>
    <lineage>
        <taxon>Bacteria</taxon>
        <taxon>Bacillati</taxon>
        <taxon>Actinomycetota</taxon>
        <taxon>Actinomycetes</taxon>
        <taxon>Micrococcales</taxon>
        <taxon>Brevibacteriaceae</taxon>
        <taxon>Brevibacterium</taxon>
    </lineage>
</organism>
<dbReference type="PROSITE" id="PS00873">
    <property type="entry name" value="NA_ALANINE_SYMP"/>
    <property type="match status" value="1"/>
</dbReference>
<dbReference type="Pfam" id="PF01235">
    <property type="entry name" value="Na_Ala_symp"/>
    <property type="match status" value="1"/>
</dbReference>
<proteinExistence type="inferred from homology"/>
<dbReference type="Gene3D" id="1.20.1740.10">
    <property type="entry name" value="Amino acid/polyamine transporter I"/>
    <property type="match status" value="1"/>
</dbReference>
<feature type="transmembrane region" description="Helical" evidence="9">
    <location>
        <begin position="243"/>
        <end position="265"/>
    </location>
</feature>
<dbReference type="FunFam" id="1.20.1740.10:FF:000004">
    <property type="entry name" value="Sodium:alanine symporter family protein"/>
    <property type="match status" value="1"/>
</dbReference>
<dbReference type="PANTHER" id="PTHR30330:SF1">
    <property type="entry name" value="AMINO-ACID CARRIER PROTEIN ALST"/>
    <property type="match status" value="1"/>
</dbReference>
<dbReference type="GO" id="GO:0005886">
    <property type="term" value="C:plasma membrane"/>
    <property type="evidence" value="ECO:0007669"/>
    <property type="project" value="UniProtKB-SubCell"/>
</dbReference>
<keyword evidence="8 9" id="KW-0472">Membrane</keyword>
<comment type="similarity">
    <text evidence="2 9">Belongs to the alanine or glycine:cation symporter (AGCS) (TC 2.A.25) family.</text>
</comment>
<dbReference type="Proteomes" id="UP000784435">
    <property type="component" value="Unassembled WGS sequence"/>
</dbReference>
<keyword evidence="5 9" id="KW-0812">Transmembrane</keyword>
<feature type="transmembrane region" description="Helical" evidence="9">
    <location>
        <begin position="141"/>
        <end position="162"/>
    </location>
</feature>
<feature type="transmembrane region" description="Helical" evidence="9">
    <location>
        <begin position="419"/>
        <end position="439"/>
    </location>
</feature>
<dbReference type="EMBL" id="DYUK01000135">
    <property type="protein sequence ID" value="HJG79992.1"/>
    <property type="molecule type" value="Genomic_DNA"/>
</dbReference>
<evidence type="ECO:0000256" key="5">
    <source>
        <dbReference type="ARBA" id="ARBA00022692"/>
    </source>
</evidence>
<evidence type="ECO:0000256" key="1">
    <source>
        <dbReference type="ARBA" id="ARBA00004651"/>
    </source>
</evidence>
<feature type="transmembrane region" description="Helical" evidence="9">
    <location>
        <begin position="182"/>
        <end position="205"/>
    </location>
</feature>
<evidence type="ECO:0000256" key="8">
    <source>
        <dbReference type="ARBA" id="ARBA00023136"/>
    </source>
</evidence>
<dbReference type="PRINTS" id="PR00175">
    <property type="entry name" value="NAALASMPORT"/>
</dbReference>
<sequence>MEAFNSFITSVDGFLGYVLVAVLVPVGLYLTIRTGVVQLRLLPEMLRLIREPAGHDADGNKQISPFRAFCISAASRVGTANITGVALAISIGGPGAVFWMWVTAVVGGATAFAESALGQLYKVKDGAAFRGGPAYYITKGLNAPAVGALFAVIVAVVYGIVFNTVQSNSITDSLAASFGTEASGSGFSIIVGLIIAVAAGIIFVGGVQRISAIAAVIVPVMAVLYLILGIIVVILNIGAVPAMLGTIVTDALGFQSIAGAALGTIMMEGIRRGLFSNEAGIGSVPNAAATSSASHPAKQGLVQSLGVYFDTLLVCTITGFIVLLSNPEYGTPQGSQLTQTALAMQVGEWGVHFLSVAIFFFAFSSILGNYYYGETNIEYLTRKKGALTIYRLIVVLAVFGGAVVALDAVWTAANIAMAVMAFINLIAVLLLSPVVLRILRDYQEQRRAGKEPLFHRDRMSDLPGIDAWDGTDEVTQPEFWEKHRARKS</sequence>
<dbReference type="InterPro" id="IPR001463">
    <property type="entry name" value="Na/Ala_symport"/>
</dbReference>
<dbReference type="GO" id="GO:0005283">
    <property type="term" value="F:amino acid:sodium symporter activity"/>
    <property type="evidence" value="ECO:0007669"/>
    <property type="project" value="InterPro"/>
</dbReference>
<comment type="caution">
    <text evidence="10">The sequence shown here is derived from an EMBL/GenBank/DDBJ whole genome shotgun (WGS) entry which is preliminary data.</text>
</comment>
<dbReference type="AlphaFoldDB" id="A0A921SNI8"/>
<feature type="transmembrane region" description="Helical" evidence="9">
    <location>
        <begin position="349"/>
        <end position="372"/>
    </location>
</feature>
<reference evidence="10" key="2">
    <citation type="submission" date="2021-09" db="EMBL/GenBank/DDBJ databases">
        <authorList>
            <person name="Gilroy R."/>
        </authorList>
    </citation>
    <scope>NUCLEOTIDE SEQUENCE</scope>
    <source>
        <strain evidence="10">ChiGjej5B5-7349</strain>
    </source>
</reference>